<protein>
    <submittedName>
        <fullName evidence="4">3-phosphoglycerate dehydrogenase</fullName>
    </submittedName>
</protein>
<organism evidence="4 5">
    <name type="scientific">Latilactobacillus sakei</name>
    <name type="common">Lactobacillus sakei</name>
    <dbReference type="NCBI Taxonomy" id="1599"/>
    <lineage>
        <taxon>Bacteria</taxon>
        <taxon>Bacillati</taxon>
        <taxon>Bacillota</taxon>
        <taxon>Bacilli</taxon>
        <taxon>Lactobacillales</taxon>
        <taxon>Lactobacillaceae</taxon>
        <taxon>Latilactobacillus</taxon>
    </lineage>
</organism>
<dbReference type="PANTHER" id="PTHR43333">
    <property type="entry name" value="2-HACID_DH_C DOMAIN-CONTAINING PROTEIN"/>
    <property type="match status" value="1"/>
</dbReference>
<evidence type="ECO:0000313" key="5">
    <source>
        <dbReference type="Proteomes" id="UP000234349"/>
    </source>
</evidence>
<dbReference type="CDD" id="cd12155">
    <property type="entry name" value="PGDH_1"/>
    <property type="match status" value="1"/>
</dbReference>
<dbReference type="PANTHER" id="PTHR43333:SF1">
    <property type="entry name" value="D-ISOMER SPECIFIC 2-HYDROXYACID DEHYDROGENASE NAD-BINDING DOMAIN-CONTAINING PROTEIN"/>
    <property type="match status" value="1"/>
</dbReference>
<gene>
    <name evidence="4" type="ORF">CUR37_01640</name>
</gene>
<evidence type="ECO:0000259" key="3">
    <source>
        <dbReference type="Pfam" id="PF02826"/>
    </source>
</evidence>
<sequence length="319" mass="35406">MDLTVILAAEPIPEQHVEDLQQQGLTIINLDNVQPEQLATIDIMFGWNKMVGPKILATPNHRLKWIQAASSGVDYLPLATLSEQGIIVSNAKGMHAVPIAQTVMSYILYFTRGIRQSLSSQANKEWRHHEIGRATETLEHRTIMVFGTGQIGHQIAVYAKALGLKTIGINRHGEKRDAFDEILTDQDYQTKLADADFVVNMMPLTPETENFFDTAFFNAMGEGHYFFNLGRGASINETALMAQLNNGHLAGAAIDVAQTEPLPETSPLWTTTNLVITPHISGYIPDIHERLFRIFEQNLPVFLTDGQLAVNQVDLSAGY</sequence>
<feature type="domain" description="D-isomer specific 2-hydroxyacid dehydrogenase NAD-binding" evidence="3">
    <location>
        <begin position="105"/>
        <end position="281"/>
    </location>
</feature>
<dbReference type="GO" id="GO:0016616">
    <property type="term" value="F:oxidoreductase activity, acting on the CH-OH group of donors, NAD or NADP as acceptor"/>
    <property type="evidence" value="ECO:0007669"/>
    <property type="project" value="InterPro"/>
</dbReference>
<evidence type="ECO:0000256" key="1">
    <source>
        <dbReference type="ARBA" id="ARBA00023002"/>
    </source>
</evidence>
<dbReference type="SUPFAM" id="SSF52283">
    <property type="entry name" value="Formate/glycerate dehydrogenase catalytic domain-like"/>
    <property type="match status" value="1"/>
</dbReference>
<evidence type="ECO:0000256" key="2">
    <source>
        <dbReference type="ARBA" id="ARBA00023027"/>
    </source>
</evidence>
<proteinExistence type="predicted"/>
<accession>A0AAX0VCI3</accession>
<dbReference type="Gene3D" id="3.40.50.720">
    <property type="entry name" value="NAD(P)-binding Rossmann-like Domain"/>
    <property type="match status" value="2"/>
</dbReference>
<evidence type="ECO:0000313" key="4">
    <source>
        <dbReference type="EMBL" id="PKX79656.1"/>
    </source>
</evidence>
<dbReference type="InterPro" id="IPR006140">
    <property type="entry name" value="D-isomer_DH_NAD-bd"/>
</dbReference>
<dbReference type="InterPro" id="IPR036291">
    <property type="entry name" value="NAD(P)-bd_dom_sf"/>
</dbReference>
<dbReference type="GO" id="GO:0051287">
    <property type="term" value="F:NAD binding"/>
    <property type="evidence" value="ECO:0007669"/>
    <property type="project" value="InterPro"/>
</dbReference>
<reference evidence="4 5" key="1">
    <citation type="submission" date="2016-09" db="EMBL/GenBank/DDBJ databases">
        <authorList>
            <person name="Inglin R.C."/>
        </authorList>
    </citation>
    <scope>NUCLEOTIDE SEQUENCE [LARGE SCALE GENOMIC DNA]</scope>
    <source>
        <strain evidence="4 5">RI-517</strain>
    </source>
</reference>
<dbReference type="Pfam" id="PF02826">
    <property type="entry name" value="2-Hacid_dh_C"/>
    <property type="match status" value="1"/>
</dbReference>
<name>A0AAX0VCI3_LATSK</name>
<keyword evidence="2" id="KW-0520">NAD</keyword>
<dbReference type="AlphaFoldDB" id="A0AAX0VCI3"/>
<dbReference type="SUPFAM" id="SSF51735">
    <property type="entry name" value="NAD(P)-binding Rossmann-fold domains"/>
    <property type="match status" value="1"/>
</dbReference>
<dbReference type="EMBL" id="MKGH01000006">
    <property type="protein sequence ID" value="PKX79656.1"/>
    <property type="molecule type" value="Genomic_DNA"/>
</dbReference>
<keyword evidence="1" id="KW-0560">Oxidoreductase</keyword>
<dbReference type="Proteomes" id="UP000234349">
    <property type="component" value="Unassembled WGS sequence"/>
</dbReference>
<comment type="caution">
    <text evidence="4">The sequence shown here is derived from an EMBL/GenBank/DDBJ whole genome shotgun (WGS) entry which is preliminary data.</text>
</comment>